<evidence type="ECO:0000313" key="1">
    <source>
        <dbReference type="EMBL" id="KAH7860952.1"/>
    </source>
</evidence>
<name>A0ACB7Z7I4_9ERIC</name>
<keyword evidence="2" id="KW-1185">Reference proteome</keyword>
<sequence length="596" mass="65346">MKITEAPDLKEKEITSPKTSHSSEDRTLINGSPKVEVEIEVNEEKEGEREDGWWKKVVDLEEIKKQVLYALPMIITNVSYYLIPVVALMFAGHLGDLELAGSNLAHSWATVTGYAFMTQSVVVPLVFCSVLSLVAHIGITYVLVHLTPLGFKGSALAVSISLWIAVVMLAGYIRISKKLKHTWNGFLVVESLNQFFITLRLALPSAAMVCVNTGAIAYMITYSLSASASTRVSNELGAGNPGRAKHAFRVSVMLSLFLGLIVVSALACGHKIWAGFFSDSSTIIKKFASLSHFLTISIILDSIQGVLSGVARGCGWQHLAVYINLGTFYCIGTPISIFLGFKRKLYAEGLWLGLVCGLSCQAISLLLLTQCSKWKRIELSLNTNKESHELPNSALSNEDNPRGKTISTSHCLCPDRPQSGNHGCPDSAAQAHPQHEAFFNKKIEMCDEMALVVGKDMATGQFAKSFDDIEEETVAESDSIDFGVAEVSKGKCTASSSEAPTQARPHRKRSRDENEGYDKLIAQIGEVALAIKKLSDDRLDVKDLYAEVMKTEGFDEFTLASAFDHLVENEKVAKAFMVKSARLRRAWLEGFFNMNA</sequence>
<gene>
    <name evidence="1" type="ORF">Vadar_019874</name>
</gene>
<organism evidence="1 2">
    <name type="scientific">Vaccinium darrowii</name>
    <dbReference type="NCBI Taxonomy" id="229202"/>
    <lineage>
        <taxon>Eukaryota</taxon>
        <taxon>Viridiplantae</taxon>
        <taxon>Streptophyta</taxon>
        <taxon>Embryophyta</taxon>
        <taxon>Tracheophyta</taxon>
        <taxon>Spermatophyta</taxon>
        <taxon>Magnoliopsida</taxon>
        <taxon>eudicotyledons</taxon>
        <taxon>Gunneridae</taxon>
        <taxon>Pentapetalae</taxon>
        <taxon>asterids</taxon>
        <taxon>Ericales</taxon>
        <taxon>Ericaceae</taxon>
        <taxon>Vaccinioideae</taxon>
        <taxon>Vaccinieae</taxon>
        <taxon>Vaccinium</taxon>
    </lineage>
</organism>
<proteinExistence type="predicted"/>
<comment type="caution">
    <text evidence="1">The sequence shown here is derived from an EMBL/GenBank/DDBJ whole genome shotgun (WGS) entry which is preliminary data.</text>
</comment>
<protein>
    <submittedName>
        <fullName evidence="1">Uncharacterized protein</fullName>
    </submittedName>
</protein>
<dbReference type="Proteomes" id="UP000828048">
    <property type="component" value="Chromosome 4"/>
</dbReference>
<evidence type="ECO:0000313" key="2">
    <source>
        <dbReference type="Proteomes" id="UP000828048"/>
    </source>
</evidence>
<accession>A0ACB7Z7I4</accession>
<dbReference type="EMBL" id="CM037154">
    <property type="protein sequence ID" value="KAH7860952.1"/>
    <property type="molecule type" value="Genomic_DNA"/>
</dbReference>
<reference evidence="1 2" key="1">
    <citation type="journal article" date="2021" name="Hortic Res">
        <title>High-quality reference genome and annotation aids understanding of berry development for evergreen blueberry (Vaccinium darrowii).</title>
        <authorList>
            <person name="Yu J."/>
            <person name="Hulse-Kemp A.M."/>
            <person name="Babiker E."/>
            <person name="Staton M."/>
        </authorList>
    </citation>
    <scope>NUCLEOTIDE SEQUENCE [LARGE SCALE GENOMIC DNA]</scope>
    <source>
        <strain evidence="2">cv. NJ 8807/NJ 8810</strain>
        <tissue evidence="1">Young leaf</tissue>
    </source>
</reference>